<sequence length="279" mass="30309" precursor="true">MAGKRRWKLWPSRIASKLNGISGVAGVGGTAMGIAGWTALAGTAIATSLMAGGAILAGGAMVHAVYKAIPPRLKRPEDFVGETIDISELENIDPPVLTLAIVGPTRAGKTTLKNRLSIKRKAVGRTQSATASIVSIPMTPPKYVAILDGGGEQFVQQFRISEAANCLCLVLDHNASDIETAIDQERLDDHANFLAQVRYHLIETKCARKKWIEILINKRDLWEKTTPQEKTYFEAFCNKEVEKWKSGNFADSVTTTSHSNEIGDDIAQLMPKIATAVRP</sequence>
<evidence type="ECO:0000313" key="3">
    <source>
        <dbReference type="EMBL" id="EGW22673.1"/>
    </source>
</evidence>
<feature type="domain" description="G" evidence="2">
    <location>
        <begin position="99"/>
        <end position="183"/>
    </location>
</feature>
<gene>
    <name evidence="3" type="ORF">Mettu_1497</name>
</gene>
<reference evidence="3 4" key="1">
    <citation type="submission" date="2011-06" db="EMBL/GenBank/DDBJ databases">
        <title>Genomic sequence of Methylobacter tundripaludum SV96.</title>
        <authorList>
            <consortium name="US DOE Joint Genome Institute"/>
            <person name="Lucas S."/>
            <person name="Han J."/>
            <person name="Lapidus A."/>
            <person name="Cheng J.-F."/>
            <person name="Goodwin L."/>
            <person name="Pitluck S."/>
            <person name="Held B."/>
            <person name="Detter J.C."/>
            <person name="Han C."/>
            <person name="Tapia R."/>
            <person name="Land M."/>
            <person name="Hauser L."/>
            <person name="Kyrpides N."/>
            <person name="Ivanova N."/>
            <person name="Ovchinnikova G."/>
            <person name="Pagani I."/>
            <person name="Klotz M.G."/>
            <person name="Dispirito A.A."/>
            <person name="Murrell J.C."/>
            <person name="Dunfield P."/>
            <person name="Kalyuzhnaya M.G."/>
            <person name="Svenning M."/>
            <person name="Trotsenko Y.A."/>
            <person name="Stein L.Y."/>
            <person name="Woyke T."/>
        </authorList>
    </citation>
    <scope>NUCLEOTIDE SEQUENCE [LARGE SCALE GENOMIC DNA]</scope>
    <source>
        <strain evidence="4">ATCC BAA-1195 / DSM 17260 / SV96</strain>
    </source>
</reference>
<dbReference type="CDD" id="cd00882">
    <property type="entry name" value="Ras_like_GTPase"/>
    <property type="match status" value="1"/>
</dbReference>
<organism evidence="3 4">
    <name type="scientific">Methylobacter tundripaludum (strain ATCC BAA-1195 / DSM 17260 / SV96)</name>
    <dbReference type="NCBI Taxonomy" id="697282"/>
    <lineage>
        <taxon>Bacteria</taxon>
        <taxon>Pseudomonadati</taxon>
        <taxon>Pseudomonadota</taxon>
        <taxon>Gammaproteobacteria</taxon>
        <taxon>Methylococcales</taxon>
        <taxon>Methylococcaceae</taxon>
        <taxon>Methylobacter</taxon>
    </lineage>
</organism>
<evidence type="ECO:0000313" key="4">
    <source>
        <dbReference type="Proteomes" id="UP000004664"/>
    </source>
</evidence>
<feature type="transmembrane region" description="Helical" evidence="1">
    <location>
        <begin position="45"/>
        <end position="66"/>
    </location>
</feature>
<dbReference type="Gene3D" id="3.40.50.300">
    <property type="entry name" value="P-loop containing nucleotide triphosphate hydrolases"/>
    <property type="match status" value="1"/>
</dbReference>
<dbReference type="HOGENOM" id="CLU_088570_0_0_6"/>
<keyword evidence="4" id="KW-1185">Reference proteome</keyword>
<dbReference type="InterPro" id="IPR027417">
    <property type="entry name" value="P-loop_NTPase"/>
</dbReference>
<name>G3IU75_METTV</name>
<dbReference type="Proteomes" id="UP000004664">
    <property type="component" value="Unassembled WGS sequence"/>
</dbReference>
<dbReference type="eggNOG" id="COG1100">
    <property type="taxonomic scope" value="Bacteria"/>
</dbReference>
<accession>G3IU75</accession>
<dbReference type="STRING" id="697282.Mettu_1497"/>
<evidence type="ECO:0000259" key="2">
    <source>
        <dbReference type="Pfam" id="PF01926"/>
    </source>
</evidence>
<dbReference type="OrthoDB" id="1551078at2"/>
<dbReference type="RefSeq" id="WP_006890641.1">
    <property type="nucleotide sequence ID" value="NZ_JH109152.1"/>
</dbReference>
<dbReference type="EMBL" id="JH109152">
    <property type="protein sequence ID" value="EGW22673.1"/>
    <property type="molecule type" value="Genomic_DNA"/>
</dbReference>
<dbReference type="AlphaFoldDB" id="G3IU75"/>
<proteinExistence type="predicted"/>
<dbReference type="InterPro" id="IPR006073">
    <property type="entry name" value="GTP-bd"/>
</dbReference>
<keyword evidence="1" id="KW-0812">Transmembrane</keyword>
<dbReference type="SUPFAM" id="SSF52540">
    <property type="entry name" value="P-loop containing nucleoside triphosphate hydrolases"/>
    <property type="match status" value="1"/>
</dbReference>
<protein>
    <recommendedName>
        <fullName evidence="2">G domain-containing protein</fullName>
    </recommendedName>
</protein>
<dbReference type="Pfam" id="PF01926">
    <property type="entry name" value="MMR_HSR1"/>
    <property type="match status" value="1"/>
</dbReference>
<keyword evidence="1" id="KW-1133">Transmembrane helix</keyword>
<evidence type="ECO:0000256" key="1">
    <source>
        <dbReference type="SAM" id="Phobius"/>
    </source>
</evidence>
<dbReference type="GO" id="GO:0005525">
    <property type="term" value="F:GTP binding"/>
    <property type="evidence" value="ECO:0007669"/>
    <property type="project" value="InterPro"/>
</dbReference>
<keyword evidence="1" id="KW-0472">Membrane</keyword>
<feature type="transmembrane region" description="Helical" evidence="1">
    <location>
        <begin position="21"/>
        <end position="39"/>
    </location>
</feature>